<proteinExistence type="predicted"/>
<reference evidence="4" key="1">
    <citation type="journal article" date="2017" name="Nat. Commun.">
        <title>The asparagus genome sheds light on the origin and evolution of a young Y chromosome.</title>
        <authorList>
            <person name="Harkess A."/>
            <person name="Zhou J."/>
            <person name="Xu C."/>
            <person name="Bowers J.E."/>
            <person name="Van der Hulst R."/>
            <person name="Ayyampalayam S."/>
            <person name="Mercati F."/>
            <person name="Riccardi P."/>
            <person name="McKain M.R."/>
            <person name="Kakrana A."/>
            <person name="Tang H."/>
            <person name="Ray J."/>
            <person name="Groenendijk J."/>
            <person name="Arikit S."/>
            <person name="Mathioni S.M."/>
            <person name="Nakano M."/>
            <person name="Shan H."/>
            <person name="Telgmann-Rauber A."/>
            <person name="Kanno A."/>
            <person name="Yue Z."/>
            <person name="Chen H."/>
            <person name="Li W."/>
            <person name="Chen Y."/>
            <person name="Xu X."/>
            <person name="Zhang Y."/>
            <person name="Luo S."/>
            <person name="Chen H."/>
            <person name="Gao J."/>
            <person name="Mao Z."/>
            <person name="Pires J.C."/>
            <person name="Luo M."/>
            <person name="Kudrna D."/>
            <person name="Wing R.A."/>
            <person name="Meyers B.C."/>
            <person name="Yi K."/>
            <person name="Kong H."/>
            <person name="Lavrijsen P."/>
            <person name="Sunseri F."/>
            <person name="Falavigna A."/>
            <person name="Ye Y."/>
            <person name="Leebens-Mack J.H."/>
            <person name="Chen G."/>
        </authorList>
    </citation>
    <scope>NUCLEOTIDE SEQUENCE [LARGE SCALE GENOMIC DNA]</scope>
    <source>
        <strain evidence="4">cv. DH0086</strain>
    </source>
</reference>
<dbReference type="AlphaFoldDB" id="A0A5P1F4X2"/>
<name>A0A5P1F4X2_ASPOF</name>
<evidence type="ECO:0000256" key="2">
    <source>
        <dbReference type="SAM" id="MobiDB-lite"/>
    </source>
</evidence>
<dbReference type="Gramene" id="ONK73164">
    <property type="protein sequence ID" value="ONK73164"/>
    <property type="gene ID" value="A4U43_C04F27930"/>
</dbReference>
<dbReference type="Proteomes" id="UP000243459">
    <property type="component" value="Chromosome 4"/>
</dbReference>
<gene>
    <name evidence="3" type="ORF">A4U43_C04F27930</name>
</gene>
<feature type="coiled-coil region" evidence="1">
    <location>
        <begin position="88"/>
        <end position="122"/>
    </location>
</feature>
<evidence type="ECO:0000256" key="1">
    <source>
        <dbReference type="SAM" id="Coils"/>
    </source>
</evidence>
<sequence length="135" mass="14713">MTEAPTPSPILLVRRRLIIHGALDDDDDVSISPVPAGVEWEGPSSPKPSYDEGPIMPAAIVSESKISSTSVKVVPMDVPTTTIMVVTIAATRACLEATQHQKEELELNLAELTKRWDSQVSEPQTKMEHLSIIRS</sequence>
<keyword evidence="4" id="KW-1185">Reference proteome</keyword>
<evidence type="ECO:0000313" key="4">
    <source>
        <dbReference type="Proteomes" id="UP000243459"/>
    </source>
</evidence>
<feature type="region of interest" description="Disordered" evidence="2">
    <location>
        <begin position="26"/>
        <end position="54"/>
    </location>
</feature>
<dbReference type="EMBL" id="CM007384">
    <property type="protein sequence ID" value="ONK73164.1"/>
    <property type="molecule type" value="Genomic_DNA"/>
</dbReference>
<evidence type="ECO:0000313" key="3">
    <source>
        <dbReference type="EMBL" id="ONK73164.1"/>
    </source>
</evidence>
<keyword evidence="1" id="KW-0175">Coiled coil</keyword>
<organism evidence="3 4">
    <name type="scientific">Asparagus officinalis</name>
    <name type="common">Garden asparagus</name>
    <dbReference type="NCBI Taxonomy" id="4686"/>
    <lineage>
        <taxon>Eukaryota</taxon>
        <taxon>Viridiplantae</taxon>
        <taxon>Streptophyta</taxon>
        <taxon>Embryophyta</taxon>
        <taxon>Tracheophyta</taxon>
        <taxon>Spermatophyta</taxon>
        <taxon>Magnoliopsida</taxon>
        <taxon>Liliopsida</taxon>
        <taxon>Asparagales</taxon>
        <taxon>Asparagaceae</taxon>
        <taxon>Asparagoideae</taxon>
        <taxon>Asparagus</taxon>
    </lineage>
</organism>
<accession>A0A5P1F4X2</accession>
<protein>
    <submittedName>
        <fullName evidence="3">Uncharacterized protein</fullName>
    </submittedName>
</protein>